<organism evidence="7 8">
    <name type="scientific">Enorma phocaeensis</name>
    <dbReference type="NCBI Taxonomy" id="1871019"/>
    <lineage>
        <taxon>Bacteria</taxon>
        <taxon>Bacillati</taxon>
        <taxon>Actinomycetota</taxon>
        <taxon>Coriobacteriia</taxon>
        <taxon>Coriobacteriales</taxon>
        <taxon>Coriobacteriaceae</taxon>
        <taxon>Enorma</taxon>
    </lineage>
</organism>
<sequence>MSRLSPARSAALAALLEADRSGAFVRDLMDELPCARSLDQRDAAFALRLALGVSATKGCLDEALDAYVAKPGKVQRSIRMALRIAAFEIIYLGSEPRVAVSQGAELVRSRAKSAVGFANAVLRRVAEGREAFLAASDIVSDERAVVSMARRAGVPAWLAREMLASMGDAHAQAALDAQLEPAPLAIQLNPRISSIGGVELYDTPLVGAFRVLDRAGLVGSGALRRDDAASSDLNAQIIATAAIRPGSTLEIGAGRGTKTFVMGCGRSRMGLAAQHVACDLSAHKCDLNRSRLIGAGLDRGISFAAGDCRDLDGVLSQLDSGAGERLLFDTVFLDAPCSGTGTMRRHPEIPWRLQLDDTVSSLPELQLELLVEASSRVAPSGELIYATCSTLEAENDRVVERFLEMPQARGFQLAPVSESYAYTLPDFEQASAYVRDHETETGCFTTYPAHDAFDGHFCARFIRIA</sequence>
<keyword evidence="4 5" id="KW-0694">RNA-binding</keyword>
<feature type="domain" description="SAM-dependent MTase RsmB/NOP-type" evidence="6">
    <location>
        <begin position="146"/>
        <end position="464"/>
    </location>
</feature>
<evidence type="ECO:0000256" key="5">
    <source>
        <dbReference type="PROSITE-ProRule" id="PRU01023"/>
    </source>
</evidence>
<comment type="caution">
    <text evidence="5">Lacks conserved residue(s) required for the propagation of feature annotation.</text>
</comment>
<comment type="caution">
    <text evidence="7">The sequence shown here is derived from an EMBL/GenBank/DDBJ whole genome shotgun (WGS) entry which is preliminary data.</text>
</comment>
<evidence type="ECO:0000256" key="2">
    <source>
        <dbReference type="ARBA" id="ARBA00022679"/>
    </source>
</evidence>
<evidence type="ECO:0000313" key="8">
    <source>
        <dbReference type="Proteomes" id="UP001529421"/>
    </source>
</evidence>
<dbReference type="EMBL" id="JAUDDZ010000001">
    <property type="protein sequence ID" value="MDM8274082.1"/>
    <property type="molecule type" value="Genomic_DNA"/>
</dbReference>
<dbReference type="Pfam" id="PF01189">
    <property type="entry name" value="Methyltr_RsmB-F"/>
    <property type="match status" value="1"/>
</dbReference>
<feature type="active site" description="Nucleophile" evidence="5">
    <location>
        <position position="388"/>
    </location>
</feature>
<evidence type="ECO:0000256" key="4">
    <source>
        <dbReference type="ARBA" id="ARBA00022884"/>
    </source>
</evidence>
<dbReference type="SUPFAM" id="SSF48013">
    <property type="entry name" value="NusB-like"/>
    <property type="match status" value="1"/>
</dbReference>
<accession>A0ABT7V872</accession>
<dbReference type="PROSITE" id="PS51686">
    <property type="entry name" value="SAM_MT_RSMB_NOP"/>
    <property type="match status" value="1"/>
</dbReference>
<dbReference type="InterPro" id="IPR001678">
    <property type="entry name" value="MeTrfase_RsmB-F_NOP2_dom"/>
</dbReference>
<keyword evidence="8" id="KW-1185">Reference proteome</keyword>
<evidence type="ECO:0000313" key="7">
    <source>
        <dbReference type="EMBL" id="MDM8274082.1"/>
    </source>
</evidence>
<evidence type="ECO:0000256" key="1">
    <source>
        <dbReference type="ARBA" id="ARBA00022603"/>
    </source>
</evidence>
<dbReference type="InterPro" id="IPR006027">
    <property type="entry name" value="NusB_RsmB_TIM44"/>
</dbReference>
<dbReference type="SUPFAM" id="SSF53335">
    <property type="entry name" value="S-adenosyl-L-methionine-dependent methyltransferases"/>
    <property type="match status" value="1"/>
</dbReference>
<dbReference type="InterPro" id="IPR023267">
    <property type="entry name" value="RCMT"/>
</dbReference>
<dbReference type="Gene3D" id="3.40.50.150">
    <property type="entry name" value="Vaccinia Virus protein VP39"/>
    <property type="match status" value="1"/>
</dbReference>
<gene>
    <name evidence="7" type="ORF">QUW28_01000</name>
</gene>
<proteinExistence type="inferred from homology"/>
<reference evidence="7 8" key="2">
    <citation type="submission" date="2023-06" db="EMBL/GenBank/DDBJ databases">
        <authorList>
            <person name="Zeman M."/>
            <person name="Kubasova T."/>
            <person name="Jahodarova E."/>
            <person name="Nykrynova M."/>
            <person name="Rychlik I."/>
        </authorList>
    </citation>
    <scope>NUCLEOTIDE SEQUENCE [LARGE SCALE GENOMIC DNA]</scope>
    <source>
        <strain evidence="7 8">154_Feed</strain>
    </source>
</reference>
<dbReference type="PANTHER" id="PTHR22807:SF53">
    <property type="entry name" value="RIBOSOMAL RNA SMALL SUBUNIT METHYLTRANSFERASE B-RELATED"/>
    <property type="match status" value="1"/>
</dbReference>
<evidence type="ECO:0000256" key="3">
    <source>
        <dbReference type="ARBA" id="ARBA00022691"/>
    </source>
</evidence>
<dbReference type="InterPro" id="IPR029063">
    <property type="entry name" value="SAM-dependent_MTases_sf"/>
</dbReference>
<feature type="binding site" evidence="5">
    <location>
        <position position="307"/>
    </location>
    <ligand>
        <name>S-adenosyl-L-methionine</name>
        <dbReference type="ChEBI" id="CHEBI:59789"/>
    </ligand>
</feature>
<evidence type="ECO:0000259" key="6">
    <source>
        <dbReference type="PROSITE" id="PS51686"/>
    </source>
</evidence>
<keyword evidence="2 5" id="KW-0808">Transferase</keyword>
<dbReference type="Gene3D" id="1.10.940.10">
    <property type="entry name" value="NusB-like"/>
    <property type="match status" value="1"/>
</dbReference>
<comment type="similarity">
    <text evidence="5">Belongs to the class I-like SAM-binding methyltransferase superfamily. RsmB/NOP family.</text>
</comment>
<dbReference type="InterPro" id="IPR035926">
    <property type="entry name" value="NusB-like_sf"/>
</dbReference>
<dbReference type="RefSeq" id="WP_289543820.1">
    <property type="nucleotide sequence ID" value="NZ_JAUDDZ010000001.1"/>
</dbReference>
<dbReference type="InterPro" id="IPR049560">
    <property type="entry name" value="MeTrfase_RsmB-F_NOP2_cat"/>
</dbReference>
<dbReference type="PANTHER" id="PTHR22807">
    <property type="entry name" value="NOP2 YEAST -RELATED NOL1/NOP2/FMU SUN DOMAIN-CONTAINING"/>
    <property type="match status" value="1"/>
</dbReference>
<protein>
    <submittedName>
        <fullName evidence="7">Transcription antitermination factor NusB</fullName>
    </submittedName>
</protein>
<keyword evidence="1 5" id="KW-0489">Methyltransferase</keyword>
<dbReference type="Pfam" id="PF01029">
    <property type="entry name" value="NusB"/>
    <property type="match status" value="1"/>
</dbReference>
<keyword evidence="3 5" id="KW-0949">S-adenosyl-L-methionine</keyword>
<feature type="binding site" evidence="5">
    <location>
        <position position="334"/>
    </location>
    <ligand>
        <name>S-adenosyl-L-methionine</name>
        <dbReference type="ChEBI" id="CHEBI:59789"/>
    </ligand>
</feature>
<dbReference type="PRINTS" id="PR02008">
    <property type="entry name" value="RCMTFAMILY"/>
</dbReference>
<feature type="binding site" evidence="5">
    <location>
        <position position="279"/>
    </location>
    <ligand>
        <name>S-adenosyl-L-methionine</name>
        <dbReference type="ChEBI" id="CHEBI:59789"/>
    </ligand>
</feature>
<name>A0ABT7V872_9ACTN</name>
<dbReference type="Proteomes" id="UP001529421">
    <property type="component" value="Unassembled WGS sequence"/>
</dbReference>
<reference evidence="8" key="1">
    <citation type="submission" date="2023-06" db="EMBL/GenBank/DDBJ databases">
        <title>Identification and characterization of horizontal gene transfer across gut microbiota members of farm animals based on homology search.</title>
        <authorList>
            <person name="Zeman M."/>
            <person name="Kubasova T."/>
            <person name="Jahodarova E."/>
            <person name="Nykrynova M."/>
            <person name="Rychlik I."/>
        </authorList>
    </citation>
    <scope>NUCLEOTIDE SEQUENCE [LARGE SCALE GENOMIC DNA]</scope>
    <source>
        <strain evidence="8">154_Feed</strain>
    </source>
</reference>